<feature type="region of interest" description="Disordered" evidence="7">
    <location>
        <begin position="1"/>
        <end position="25"/>
    </location>
</feature>
<evidence type="ECO:0000313" key="11">
    <source>
        <dbReference type="Proteomes" id="UP001159405"/>
    </source>
</evidence>
<evidence type="ECO:0000256" key="4">
    <source>
        <dbReference type="ARBA" id="ARBA00022729"/>
    </source>
</evidence>
<evidence type="ECO:0000256" key="6">
    <source>
        <dbReference type="ARBA" id="ARBA00023136"/>
    </source>
</evidence>
<feature type="transmembrane region" description="Helical" evidence="8">
    <location>
        <begin position="404"/>
        <end position="425"/>
    </location>
</feature>
<feature type="compositionally biased region" description="Low complexity" evidence="7">
    <location>
        <begin position="7"/>
        <end position="22"/>
    </location>
</feature>
<feature type="transmembrane region" description="Helical" evidence="8">
    <location>
        <begin position="41"/>
        <end position="62"/>
    </location>
</feature>
<dbReference type="EMBL" id="CALNXK010000061">
    <property type="protein sequence ID" value="CAH3138475.1"/>
    <property type="molecule type" value="Genomic_DNA"/>
</dbReference>
<dbReference type="PANTHER" id="PTHR35578">
    <property type="entry name" value="PROLINE-RICH TRANSMEMBRANE PROTEIN 4-RELATED"/>
    <property type="match status" value="1"/>
</dbReference>
<feature type="transmembrane region" description="Helical" evidence="8">
    <location>
        <begin position="242"/>
        <end position="271"/>
    </location>
</feature>
<feature type="transmembrane region" description="Helical" evidence="8">
    <location>
        <begin position="445"/>
        <end position="469"/>
    </location>
</feature>
<protein>
    <recommendedName>
        <fullName evidence="9">Proline-rich transmembrane protein 3/4 domain-containing protein</fullName>
    </recommendedName>
</protein>
<keyword evidence="11" id="KW-1185">Reference proteome</keyword>
<keyword evidence="4" id="KW-0732">Signal</keyword>
<feature type="domain" description="Proline-rich transmembrane protein 3/4" evidence="9">
    <location>
        <begin position="16"/>
        <end position="302"/>
    </location>
</feature>
<organism evidence="10 11">
    <name type="scientific">Porites lobata</name>
    <dbReference type="NCBI Taxonomy" id="104759"/>
    <lineage>
        <taxon>Eukaryota</taxon>
        <taxon>Metazoa</taxon>
        <taxon>Cnidaria</taxon>
        <taxon>Anthozoa</taxon>
        <taxon>Hexacorallia</taxon>
        <taxon>Scleractinia</taxon>
        <taxon>Fungiina</taxon>
        <taxon>Poritidae</taxon>
        <taxon>Porites</taxon>
    </lineage>
</organism>
<feature type="transmembrane region" description="Helical" evidence="8">
    <location>
        <begin position="151"/>
        <end position="172"/>
    </location>
</feature>
<feature type="transmembrane region" description="Helical" evidence="8">
    <location>
        <begin position="74"/>
        <end position="95"/>
    </location>
</feature>
<keyword evidence="2" id="KW-0597">Phosphoprotein</keyword>
<dbReference type="PANTHER" id="PTHR35578:SF6">
    <property type="entry name" value="PROLINE-RICH TRANSMEMBRANE PROTEIN 4"/>
    <property type="match status" value="1"/>
</dbReference>
<evidence type="ECO:0000256" key="2">
    <source>
        <dbReference type="ARBA" id="ARBA00022553"/>
    </source>
</evidence>
<accession>A0ABN8P949</accession>
<feature type="transmembrane region" description="Helical" evidence="8">
    <location>
        <begin position="178"/>
        <end position="205"/>
    </location>
</feature>
<dbReference type="Pfam" id="PF25987">
    <property type="entry name" value="PRRT3"/>
    <property type="match status" value="2"/>
</dbReference>
<feature type="transmembrane region" description="Helical" evidence="8">
    <location>
        <begin position="115"/>
        <end position="139"/>
    </location>
</feature>
<dbReference type="Proteomes" id="UP001159405">
    <property type="component" value="Unassembled WGS sequence"/>
</dbReference>
<evidence type="ECO:0000313" key="10">
    <source>
        <dbReference type="EMBL" id="CAH3138475.1"/>
    </source>
</evidence>
<keyword evidence="5 8" id="KW-1133">Transmembrane helix</keyword>
<evidence type="ECO:0000259" key="9">
    <source>
        <dbReference type="Pfam" id="PF25987"/>
    </source>
</evidence>
<name>A0ABN8P949_9CNID</name>
<dbReference type="InterPro" id="IPR052836">
    <property type="entry name" value="PRRT_domain-containing"/>
</dbReference>
<evidence type="ECO:0000256" key="3">
    <source>
        <dbReference type="ARBA" id="ARBA00022692"/>
    </source>
</evidence>
<gene>
    <name evidence="10" type="ORF">PLOB_00040173</name>
</gene>
<evidence type="ECO:0000256" key="8">
    <source>
        <dbReference type="SAM" id="Phobius"/>
    </source>
</evidence>
<feature type="transmembrane region" description="Helical" evidence="8">
    <location>
        <begin position="574"/>
        <end position="600"/>
    </location>
</feature>
<comment type="subcellular location">
    <subcellularLocation>
        <location evidence="1">Membrane</location>
        <topology evidence="1">Multi-pass membrane protein</topology>
    </subcellularLocation>
</comment>
<evidence type="ECO:0000256" key="7">
    <source>
        <dbReference type="SAM" id="MobiDB-lite"/>
    </source>
</evidence>
<feature type="transmembrane region" description="Helical" evidence="8">
    <location>
        <begin position="612"/>
        <end position="634"/>
    </location>
</feature>
<reference evidence="10 11" key="1">
    <citation type="submission" date="2022-05" db="EMBL/GenBank/DDBJ databases">
        <authorList>
            <consortium name="Genoscope - CEA"/>
            <person name="William W."/>
        </authorList>
    </citation>
    <scope>NUCLEOTIDE SEQUENCE [LARGE SCALE GENOMIC DNA]</scope>
</reference>
<evidence type="ECO:0000256" key="5">
    <source>
        <dbReference type="ARBA" id="ARBA00022989"/>
    </source>
</evidence>
<keyword evidence="6 8" id="KW-0472">Membrane</keyword>
<proteinExistence type="predicted"/>
<comment type="caution">
    <text evidence="10">The sequence shown here is derived from an EMBL/GenBank/DDBJ whole genome shotgun (WGS) entry which is preliminary data.</text>
</comment>
<feature type="transmembrane region" description="Helical" evidence="8">
    <location>
        <begin position="371"/>
        <end position="392"/>
    </location>
</feature>
<keyword evidence="3 8" id="KW-0812">Transmembrane</keyword>
<evidence type="ECO:0000256" key="1">
    <source>
        <dbReference type="ARBA" id="ARBA00004141"/>
    </source>
</evidence>
<dbReference type="InterPro" id="IPR059081">
    <property type="entry name" value="PRRT3-4"/>
</dbReference>
<feature type="transmembrane region" description="Helical" evidence="8">
    <location>
        <begin position="510"/>
        <end position="535"/>
    </location>
</feature>
<feature type="domain" description="Proline-rich transmembrane protein 3/4" evidence="9">
    <location>
        <begin position="347"/>
        <end position="635"/>
    </location>
</feature>
<sequence>MSNPSLSGTTSSAQSTTQPAAAEPGPDWPVAKKLWGIAWEFHWAGLGTLFSILAVRSFLILAQVRTRQGFGRKPFFIAINSLLFTLGTTRALFLFLDPYSSAENGIEIPPWISMLVFGITYPCLTSSFCLIHLAFLEVVKIQLGSKRLQDVRFLGGVITAHFALVITAEMSAALRPKLAPLLIICQSFFILWGFVLSASFIYSGLKVIRYGYRVQKQLKAIELGEGASRRRMKKSNKGISKVAKVTLATSVLGFVCCGMQIYSVFGVYGLYSKFVNPSPWPWWVFQTCFRLVEFVMACTIAYSVCLPGGERNMLFVSKLMLKDRSSFEVAFHLPQILVATNSAQSTTPPAAAEPGPDWPVAKKLWGIAWEFHWAGLGTLFSILAVRSFLVLAQVRTRQGFGRKPLFIAINSLLFTLGATRALFLFLDPYSSAENGIKIPPWISTLVFGITYPCLTSSFCFIHLAFIEVAKIQLGSKRLQDVRFLGGIIGIHFAIVITAETTTALKPDFASLLIICQSFFILWGLILSASFIYSGLKVINQASRVQKQIESIELENSTIRRTSKRPRKTSKVAKVTLVTSVLGFVCCGLQIYSMFGVYGLYSKVVNPSPWPWWVFQTCFRLVEFVMACTLAYSVTQPVKPGNMAKN</sequence>
<feature type="transmembrane region" description="Helical" evidence="8">
    <location>
        <begin position="481"/>
        <end position="498"/>
    </location>
</feature>